<dbReference type="PANTHER" id="PTHR11474">
    <property type="entry name" value="TYROSINASE FAMILY MEMBER"/>
    <property type="match status" value="1"/>
</dbReference>
<name>A0A3P7PN56_DIBLA</name>
<keyword evidence="2" id="KW-0186">Copper</keyword>
<feature type="domain" description="Tyrosinase copper-binding" evidence="4">
    <location>
        <begin position="212"/>
        <end position="229"/>
    </location>
</feature>
<evidence type="ECO:0000256" key="2">
    <source>
        <dbReference type="ARBA" id="ARBA00023008"/>
    </source>
</evidence>
<keyword evidence="3" id="KW-0732">Signal</keyword>
<dbReference type="EMBL" id="UYRU01111340">
    <property type="protein sequence ID" value="VDN44401.1"/>
    <property type="molecule type" value="Genomic_DNA"/>
</dbReference>
<dbReference type="InterPro" id="IPR002227">
    <property type="entry name" value="Tyrosinase_Cu-bd"/>
</dbReference>
<dbReference type="PROSITE" id="PS00497">
    <property type="entry name" value="TYROSINASE_1"/>
    <property type="match status" value="1"/>
</dbReference>
<evidence type="ECO:0000259" key="4">
    <source>
        <dbReference type="PROSITE" id="PS00497"/>
    </source>
</evidence>
<dbReference type="GO" id="GO:0016491">
    <property type="term" value="F:oxidoreductase activity"/>
    <property type="evidence" value="ECO:0007669"/>
    <property type="project" value="InterPro"/>
</dbReference>
<feature type="non-terminal residue" evidence="5">
    <location>
        <position position="313"/>
    </location>
</feature>
<dbReference type="GO" id="GO:0046872">
    <property type="term" value="F:metal ion binding"/>
    <property type="evidence" value="ECO:0007669"/>
    <property type="project" value="UniProtKB-KW"/>
</dbReference>
<dbReference type="SUPFAM" id="SSF48056">
    <property type="entry name" value="Di-copper centre-containing domain"/>
    <property type="match status" value="1"/>
</dbReference>
<proteinExistence type="predicted"/>
<evidence type="ECO:0000256" key="1">
    <source>
        <dbReference type="ARBA" id="ARBA00022723"/>
    </source>
</evidence>
<organism evidence="5 6">
    <name type="scientific">Dibothriocephalus latus</name>
    <name type="common">Fish tapeworm</name>
    <name type="synonym">Diphyllobothrium latum</name>
    <dbReference type="NCBI Taxonomy" id="60516"/>
    <lineage>
        <taxon>Eukaryota</taxon>
        <taxon>Metazoa</taxon>
        <taxon>Spiralia</taxon>
        <taxon>Lophotrochozoa</taxon>
        <taxon>Platyhelminthes</taxon>
        <taxon>Cestoda</taxon>
        <taxon>Eucestoda</taxon>
        <taxon>Diphyllobothriidea</taxon>
        <taxon>Diphyllobothriidae</taxon>
        <taxon>Dibothriocephalus</taxon>
    </lineage>
</organism>
<evidence type="ECO:0000313" key="6">
    <source>
        <dbReference type="Proteomes" id="UP000281553"/>
    </source>
</evidence>
<keyword evidence="6" id="KW-1185">Reference proteome</keyword>
<keyword evidence="1" id="KW-0479">Metal-binding</keyword>
<dbReference type="Gene3D" id="1.10.1280.10">
    <property type="entry name" value="Di-copper center containing domain from catechol oxidase"/>
    <property type="match status" value="1"/>
</dbReference>
<dbReference type="InterPro" id="IPR050316">
    <property type="entry name" value="Tyrosinase/Hemocyanin"/>
</dbReference>
<dbReference type="AlphaFoldDB" id="A0A3P7PN56"/>
<evidence type="ECO:0000256" key="3">
    <source>
        <dbReference type="SAM" id="SignalP"/>
    </source>
</evidence>
<dbReference type="PANTHER" id="PTHR11474:SF126">
    <property type="entry name" value="TYROSINASE-LIKE PROTEIN TYR-1-RELATED"/>
    <property type="match status" value="1"/>
</dbReference>
<dbReference type="InterPro" id="IPR008922">
    <property type="entry name" value="Di-copper_centre_dom_sf"/>
</dbReference>
<feature type="signal peptide" evidence="3">
    <location>
        <begin position="1"/>
        <end position="26"/>
    </location>
</feature>
<dbReference type="Proteomes" id="UP000281553">
    <property type="component" value="Unassembled WGS sequence"/>
</dbReference>
<dbReference type="OrthoDB" id="6132182at2759"/>
<dbReference type="Pfam" id="PF00264">
    <property type="entry name" value="Tyrosinase"/>
    <property type="match status" value="1"/>
</dbReference>
<accession>A0A3P7PN56</accession>
<protein>
    <recommendedName>
        <fullName evidence="4">Tyrosinase copper-binding domain-containing protein</fullName>
    </recommendedName>
</protein>
<feature type="chain" id="PRO_5018081566" description="Tyrosinase copper-binding domain-containing protein" evidence="3">
    <location>
        <begin position="27"/>
        <end position="313"/>
    </location>
</feature>
<sequence length="313" mass="35399">MPNSEAHISAFVGVSLVLLAVCPSDAFIPVQCLHNVSGAGGSGVCCPRSSLNNKICGGTGRGSCLGLYDAKEDLDNPDLLADDRMRWPRRFFSQLCRCEGNFFGLACDECWYGWTGPNCEQRETFVRRNVLSFSPEERNKFISVVAEMPSTGTDRLIMLEKDTLHSDPLNNPIFMPSNLQYLITFIHDYTSRGTLLTDPAKCKQSGYLDNNHNVVGFLTWHRYLMLTWERELRKIATQRYKWYDFAFPYWDWIDAKECEVCTNSLVGAPGPWIGGKRLLHPGSIFANFTEYCSLPKPGRDRCFGCQVNWPATT</sequence>
<reference evidence="5 6" key="1">
    <citation type="submission" date="2018-11" db="EMBL/GenBank/DDBJ databases">
        <authorList>
            <consortium name="Pathogen Informatics"/>
        </authorList>
    </citation>
    <scope>NUCLEOTIDE SEQUENCE [LARGE SCALE GENOMIC DNA]</scope>
</reference>
<evidence type="ECO:0000313" key="5">
    <source>
        <dbReference type="EMBL" id="VDN44401.1"/>
    </source>
</evidence>
<gene>
    <name evidence="5" type="ORF">DILT_LOCUS19324</name>
</gene>